<accession>A0A3P8RW31</accession>
<dbReference type="Proteomes" id="UP000265080">
    <property type="component" value="Chromosome 14"/>
</dbReference>
<reference evidence="1" key="2">
    <citation type="submission" date="2025-08" db="UniProtKB">
        <authorList>
            <consortium name="Ensembl"/>
        </authorList>
    </citation>
    <scope>IDENTIFICATION</scope>
</reference>
<evidence type="ECO:0000313" key="2">
    <source>
        <dbReference type="Proteomes" id="UP000265080"/>
    </source>
</evidence>
<protein>
    <submittedName>
        <fullName evidence="1">Uncharacterized protein</fullName>
    </submittedName>
</protein>
<reference evidence="1" key="3">
    <citation type="submission" date="2025-09" db="UniProtKB">
        <authorList>
            <consortium name="Ensembl"/>
        </authorList>
    </citation>
    <scope>IDENTIFICATION</scope>
</reference>
<dbReference type="AlphaFoldDB" id="A0A3P8RW31"/>
<sequence>HKAVLFFFLFSEKPAYFRISGKTFFKQFRTFIMIVYCTSMHPVNKIYQNCCPLITHSQPQIFRKEPANC</sequence>
<reference evidence="1 2" key="1">
    <citation type="submission" date="2018-03" db="EMBL/GenBank/DDBJ databases">
        <title>Finding Nemo's genes: A chromosome-scale reference assembly of the genome of the orange clownfish Amphiprion percula.</title>
        <authorList>
            <person name="Lehmann R."/>
        </authorList>
    </citation>
    <scope>NUCLEOTIDE SEQUENCE</scope>
</reference>
<evidence type="ECO:0000313" key="1">
    <source>
        <dbReference type="Ensembl" id="ENSAPEP00000003459.1"/>
    </source>
</evidence>
<name>A0A3P8RW31_AMPPE</name>
<keyword evidence="2" id="KW-1185">Reference proteome</keyword>
<dbReference type="Ensembl" id="ENSAPET00000003540.1">
    <property type="protein sequence ID" value="ENSAPEP00000003459.1"/>
    <property type="gene ID" value="ENSAPEG00000002499.1"/>
</dbReference>
<organism evidence="1 2">
    <name type="scientific">Amphiprion percula</name>
    <name type="common">Orange clownfish</name>
    <name type="synonym">Lutjanus percula</name>
    <dbReference type="NCBI Taxonomy" id="161767"/>
    <lineage>
        <taxon>Eukaryota</taxon>
        <taxon>Metazoa</taxon>
        <taxon>Chordata</taxon>
        <taxon>Craniata</taxon>
        <taxon>Vertebrata</taxon>
        <taxon>Euteleostomi</taxon>
        <taxon>Actinopterygii</taxon>
        <taxon>Neopterygii</taxon>
        <taxon>Teleostei</taxon>
        <taxon>Neoteleostei</taxon>
        <taxon>Acanthomorphata</taxon>
        <taxon>Ovalentaria</taxon>
        <taxon>Pomacentridae</taxon>
        <taxon>Amphiprion</taxon>
    </lineage>
</organism>
<proteinExistence type="predicted"/>